<evidence type="ECO:0000259" key="2">
    <source>
        <dbReference type="Pfam" id="PF06580"/>
    </source>
</evidence>
<keyword evidence="1" id="KW-0472">Membrane</keyword>
<feature type="transmembrane region" description="Helical" evidence="1">
    <location>
        <begin position="44"/>
        <end position="68"/>
    </location>
</feature>
<dbReference type="InterPro" id="IPR036890">
    <property type="entry name" value="HATPase_C_sf"/>
</dbReference>
<accession>A0A1H3VTW6</accession>
<dbReference type="EMBL" id="FNQY01000001">
    <property type="protein sequence ID" value="SDZ77562.1"/>
    <property type="molecule type" value="Genomic_DNA"/>
</dbReference>
<reference evidence="3 4" key="1">
    <citation type="submission" date="2016-10" db="EMBL/GenBank/DDBJ databases">
        <authorList>
            <person name="de Groot N.N."/>
        </authorList>
    </citation>
    <scope>NUCLEOTIDE SEQUENCE [LARGE SCALE GENOMIC DNA]</scope>
    <source>
        <strain evidence="3 4">Vu-144</strain>
    </source>
</reference>
<keyword evidence="1" id="KW-0812">Transmembrane</keyword>
<dbReference type="PANTHER" id="PTHR34220">
    <property type="entry name" value="SENSOR HISTIDINE KINASE YPDA"/>
    <property type="match status" value="1"/>
</dbReference>
<dbReference type="GO" id="GO:0016020">
    <property type="term" value="C:membrane"/>
    <property type="evidence" value="ECO:0007669"/>
    <property type="project" value="InterPro"/>
</dbReference>
<dbReference type="OrthoDB" id="9792992at2"/>
<keyword evidence="3" id="KW-0808">Transferase</keyword>
<feature type="transmembrane region" description="Helical" evidence="1">
    <location>
        <begin position="80"/>
        <end position="100"/>
    </location>
</feature>
<organism evidence="3 4">
    <name type="scientific">Arachidicoccus rhizosphaerae</name>
    <dbReference type="NCBI Taxonomy" id="551991"/>
    <lineage>
        <taxon>Bacteria</taxon>
        <taxon>Pseudomonadati</taxon>
        <taxon>Bacteroidota</taxon>
        <taxon>Chitinophagia</taxon>
        <taxon>Chitinophagales</taxon>
        <taxon>Chitinophagaceae</taxon>
        <taxon>Arachidicoccus</taxon>
    </lineage>
</organism>
<dbReference type="Pfam" id="PF06580">
    <property type="entry name" value="His_kinase"/>
    <property type="match status" value="1"/>
</dbReference>
<dbReference type="InterPro" id="IPR010559">
    <property type="entry name" value="Sig_transdc_His_kin_internal"/>
</dbReference>
<dbReference type="Proteomes" id="UP000199041">
    <property type="component" value="Unassembled WGS sequence"/>
</dbReference>
<feature type="transmembrane region" description="Helical" evidence="1">
    <location>
        <begin position="120"/>
        <end position="143"/>
    </location>
</feature>
<dbReference type="InterPro" id="IPR050640">
    <property type="entry name" value="Bact_2-comp_sensor_kinase"/>
</dbReference>
<protein>
    <submittedName>
        <fullName evidence="3">Histidine kinase</fullName>
    </submittedName>
</protein>
<dbReference type="AlphaFoldDB" id="A0A1H3VTW6"/>
<dbReference type="SUPFAM" id="SSF55874">
    <property type="entry name" value="ATPase domain of HSP90 chaperone/DNA topoisomerase II/histidine kinase"/>
    <property type="match status" value="1"/>
</dbReference>
<feature type="transmembrane region" description="Helical" evidence="1">
    <location>
        <begin position="17"/>
        <end position="38"/>
    </location>
</feature>
<gene>
    <name evidence="3" type="ORF">SAMN05192529_101405</name>
</gene>
<keyword evidence="3" id="KW-0418">Kinase</keyword>
<evidence type="ECO:0000313" key="4">
    <source>
        <dbReference type="Proteomes" id="UP000199041"/>
    </source>
</evidence>
<feature type="domain" description="Signal transduction histidine kinase internal region" evidence="2">
    <location>
        <begin position="167"/>
        <end position="245"/>
    </location>
</feature>
<dbReference type="Gene3D" id="3.30.565.10">
    <property type="entry name" value="Histidine kinase-like ATPase, C-terminal domain"/>
    <property type="match status" value="1"/>
</dbReference>
<dbReference type="STRING" id="551991.SAMN05192529_101405"/>
<sequence length="366" mass="41864">MPLVTYVTLSLMKRVPIFWPVQILGWLCYYVIISFIYLTISPKIIPNFLLVGGLEVICVIIITSMLRFGIIKTGVLQKKLTGQILFIFLSAIVVSLVVSICNQAIEVLLKSPTKEVHKEALLFVAWVGNFAIIFIWNLLYFAYHYVVKSNKEILDKARLESVVKELELKTIKAHINPHFIFNALNSIRYLVDENPGQARYAITELSKLLRSSMHAENISTTRLDSEIEIVQSYLELEKIRFEERLEVQWSVSPEAYRFQVPPMMLQTLVENSIKHGISHQIEGGLIKITAFLEDHMLHLRIENTGHLLKEIKHDSFGLKSTRNRLQLLFGEQASFSIQESGHDSVIVDVKIPAIEQEIPLTAQLQL</sequence>
<name>A0A1H3VTW6_9BACT</name>
<evidence type="ECO:0000313" key="3">
    <source>
        <dbReference type="EMBL" id="SDZ77562.1"/>
    </source>
</evidence>
<keyword evidence="4" id="KW-1185">Reference proteome</keyword>
<dbReference type="GO" id="GO:0000155">
    <property type="term" value="F:phosphorelay sensor kinase activity"/>
    <property type="evidence" value="ECO:0007669"/>
    <property type="project" value="InterPro"/>
</dbReference>
<proteinExistence type="predicted"/>
<keyword evidence="1" id="KW-1133">Transmembrane helix</keyword>
<dbReference type="PANTHER" id="PTHR34220:SF9">
    <property type="entry name" value="SIGNAL TRANSDUCTION HISTIDINE KINASE INTERNAL REGION DOMAIN-CONTAINING PROTEIN"/>
    <property type="match status" value="1"/>
</dbReference>
<evidence type="ECO:0000256" key="1">
    <source>
        <dbReference type="SAM" id="Phobius"/>
    </source>
</evidence>